<organism evidence="1 2">
    <name type="scientific">Sclerotinia sclerotiorum (strain ATCC 18683 / 1980 / Ss-1)</name>
    <name type="common">White mold</name>
    <name type="synonym">Whetzelinia sclerotiorum</name>
    <dbReference type="NCBI Taxonomy" id="665079"/>
    <lineage>
        <taxon>Eukaryota</taxon>
        <taxon>Fungi</taxon>
        <taxon>Dikarya</taxon>
        <taxon>Ascomycota</taxon>
        <taxon>Pezizomycotina</taxon>
        <taxon>Leotiomycetes</taxon>
        <taxon>Helotiales</taxon>
        <taxon>Sclerotiniaceae</taxon>
        <taxon>Sclerotinia</taxon>
    </lineage>
</organism>
<dbReference type="Proteomes" id="UP000177798">
    <property type="component" value="Chromosome 4"/>
</dbReference>
<dbReference type="OrthoDB" id="3490928at2759"/>
<protein>
    <submittedName>
        <fullName evidence="1">Uncharacterized protein</fullName>
    </submittedName>
</protein>
<reference evidence="2" key="1">
    <citation type="journal article" date="2017" name="Genome Biol. Evol.">
        <title>The complete genome sequence of the phytopathogenic fungus Sclerotinia sclerotiorum reveals insights into the genome architecture of broad host range pathogens.</title>
        <authorList>
            <person name="Derbyshire M."/>
            <person name="Denton-Giles M."/>
            <person name="Hegedus D."/>
            <person name="Seifbarghy S."/>
            <person name="Rollins J."/>
            <person name="van Kan J."/>
            <person name="Seidl M.F."/>
            <person name="Faino L."/>
            <person name="Mbengue M."/>
            <person name="Navaud O."/>
            <person name="Raffaele S."/>
            <person name="Hammond-Kosack K."/>
            <person name="Heard S."/>
            <person name="Oliver R."/>
        </authorList>
    </citation>
    <scope>NUCLEOTIDE SEQUENCE [LARGE SCALE GENOMIC DNA]</scope>
    <source>
        <strain evidence="2">ATCC 18683 / 1980 / Ss-1</strain>
    </source>
</reference>
<proteinExistence type="predicted"/>
<evidence type="ECO:0000313" key="1">
    <source>
        <dbReference type="EMBL" id="APA08621.1"/>
    </source>
</evidence>
<evidence type="ECO:0000313" key="2">
    <source>
        <dbReference type="Proteomes" id="UP000177798"/>
    </source>
</evidence>
<dbReference type="VEuPathDB" id="FungiDB:sscle_04g033910"/>
<dbReference type="AlphaFoldDB" id="A0A1D9Q0Z7"/>
<accession>A0A1D9Q0Z7</accession>
<name>A0A1D9Q0Z7_SCLS1</name>
<dbReference type="EMBL" id="CP017817">
    <property type="protein sequence ID" value="APA08621.1"/>
    <property type="molecule type" value="Genomic_DNA"/>
</dbReference>
<gene>
    <name evidence="1" type="ORF">sscle_04g033910</name>
</gene>
<sequence length="834" mass="87073">MVTIGSSVISGKWRNIPDSGIGIYHGSVLTSGQTGAVTVVMSRSGTTLVTVIGAEITDSCPHGIQNWNVWVGADSGLVIPAATPTLTLDEQFCVNGTGSNNFADLCEFSCGYGYCPIGACTCTAMESKCLYPLTLCSFACNLDYCPETACGTVSVPLSTPTFSPFDPFVYTSGIRENNLGVLCHFACNFGYCPLHSCTCGSTGELVALPAYTPMVVKPTPGLDEFLYGDLCQFSCEYGYCPPAACNNATGAPATIYVDQIIFVEPSPVFICPPPCIFVLPSSTMDSETVITSIVLGMTTSVVSFFDMSVGAGKDSFTFALTSSFEPEPEPLVITVGIITTTVYFLPVAGSALGQATPDIYYSLGTTVYISGGLTQTFSEDQFTNLRTLTAPTTITTSIVEKSTGSSTTSSTTTVIPIWVQAGGFYWSPVPLPTPGPLKIPSLPEFPPIPNPPCFRFLDIFSIDCPPDKTKPTSTFKSGDSAEPTFTASCGSPCTANCDTTGTATSTECSKAIATNYWVSCASNSCVTTSSSTVTGCAVEPSITTTTGTDYRPLATLLTGDDEGSDKDISITPIWTVVQTTISKRVYLSGSTYTVKSGSITVNGLGYSVPAVSASSVLVIGGSTATVYPPVVASIGSITATGYGTNPLTPSSTTTPVQSTTTCSLPIPTLADPKNGQVYCFSEHNDGTYVPFNITGEQAVLNSIYSTGVNIIAQLNWAADQAGCSTEGSWALKSNDCIVHIDYNPFHCDGNSADENYGGAYIWNGPFGCNEYMLYAVDSGSGSSTCRCSEDGCTSDSPACCADGTCDSTRKSVMNRVTLIPGSLGLVGGQNHTGT</sequence>